<gene>
    <name evidence="2" type="ORF">EDC22_101105</name>
</gene>
<evidence type="ECO:0000313" key="3">
    <source>
        <dbReference type="Proteomes" id="UP000295678"/>
    </source>
</evidence>
<dbReference type="Proteomes" id="UP000295678">
    <property type="component" value="Unassembled WGS sequence"/>
</dbReference>
<comment type="caution">
    <text evidence="2">The sequence shown here is derived from an EMBL/GenBank/DDBJ whole genome shotgun (WGS) entry which is preliminary data.</text>
</comment>
<reference evidence="2 3" key="1">
    <citation type="submission" date="2019-03" db="EMBL/GenBank/DDBJ databases">
        <title>Genomic Encyclopedia of Type Strains, Phase IV (KMG-IV): sequencing the most valuable type-strain genomes for metagenomic binning, comparative biology and taxonomic classification.</title>
        <authorList>
            <person name="Goeker M."/>
        </authorList>
    </citation>
    <scope>NUCLEOTIDE SEQUENCE [LARGE SCALE GENOMIC DNA]</scope>
    <source>
        <strain evidence="2 3">DSM 19345</strain>
    </source>
</reference>
<sequence>MTTAMTSAALFDLTGRTALVTGASSGLGWRFAKVLAANGANVGIAARRTDRLAALKAEIEADGGRACAVALDVTDLSSIAPAFDAVEAAFGPVDILVSNAGVAVEAMLADMTAEQWRKVLDTDLDGVFFTGQEAIRRMSRSGGGSIINIASAIAFHVSKTLGAYAVAKAGVVQLTKAMALETASAGIRVNAICPGYIETEINRDFFATEAGRTMIQRHVPMKRLGDIGDLDGTLLLLASKAGSFITGASIVVDGGLVL</sequence>
<dbReference type="PROSITE" id="PS00061">
    <property type="entry name" value="ADH_SHORT"/>
    <property type="match status" value="1"/>
</dbReference>
<dbReference type="Gene3D" id="3.40.50.720">
    <property type="entry name" value="NAD(P)-binding Rossmann-like Domain"/>
    <property type="match status" value="1"/>
</dbReference>
<organism evidence="2 3">
    <name type="scientific">Tepidamorphus gemmatus</name>
    <dbReference type="NCBI Taxonomy" id="747076"/>
    <lineage>
        <taxon>Bacteria</taxon>
        <taxon>Pseudomonadati</taxon>
        <taxon>Pseudomonadota</taxon>
        <taxon>Alphaproteobacteria</taxon>
        <taxon>Hyphomicrobiales</taxon>
        <taxon>Tepidamorphaceae</taxon>
        <taxon>Tepidamorphus</taxon>
    </lineage>
</organism>
<accession>A0A4R3MIR6</accession>
<dbReference type="EMBL" id="SMAK01000001">
    <property type="protein sequence ID" value="TCT13244.1"/>
    <property type="molecule type" value="Genomic_DNA"/>
</dbReference>
<evidence type="ECO:0000313" key="2">
    <source>
        <dbReference type="EMBL" id="TCT13244.1"/>
    </source>
</evidence>
<dbReference type="InterPro" id="IPR020904">
    <property type="entry name" value="Sc_DH/Rdtase_CS"/>
</dbReference>
<protein>
    <submittedName>
        <fullName evidence="2">3-oxoacyl-[acyl-carrier protein] reductase</fullName>
    </submittedName>
</protein>
<proteinExistence type="inferred from homology"/>
<dbReference type="SUPFAM" id="SSF51735">
    <property type="entry name" value="NAD(P)-binding Rossmann-fold domains"/>
    <property type="match status" value="1"/>
</dbReference>
<dbReference type="RefSeq" id="WP_245499566.1">
    <property type="nucleotide sequence ID" value="NZ_SMAK01000001.1"/>
</dbReference>
<dbReference type="FunFam" id="3.40.50.720:FF:000084">
    <property type="entry name" value="Short-chain dehydrogenase reductase"/>
    <property type="match status" value="1"/>
</dbReference>
<dbReference type="InterPro" id="IPR036291">
    <property type="entry name" value="NAD(P)-bd_dom_sf"/>
</dbReference>
<dbReference type="Pfam" id="PF13561">
    <property type="entry name" value="adh_short_C2"/>
    <property type="match status" value="1"/>
</dbReference>
<dbReference type="InterPro" id="IPR002347">
    <property type="entry name" value="SDR_fam"/>
</dbReference>
<evidence type="ECO:0000256" key="1">
    <source>
        <dbReference type="ARBA" id="ARBA00006484"/>
    </source>
</evidence>
<comment type="similarity">
    <text evidence="1">Belongs to the short-chain dehydrogenases/reductases (SDR) family.</text>
</comment>
<dbReference type="AlphaFoldDB" id="A0A4R3MIR6"/>
<dbReference type="PRINTS" id="PR00081">
    <property type="entry name" value="GDHRDH"/>
</dbReference>
<keyword evidence="3" id="KW-1185">Reference proteome</keyword>
<dbReference type="PANTHER" id="PTHR42760:SF135">
    <property type="entry name" value="BLL7886 PROTEIN"/>
    <property type="match status" value="1"/>
</dbReference>
<dbReference type="PRINTS" id="PR00080">
    <property type="entry name" value="SDRFAMILY"/>
</dbReference>
<name>A0A4R3MIR6_9HYPH</name>
<dbReference type="GO" id="GO:0030497">
    <property type="term" value="P:fatty acid elongation"/>
    <property type="evidence" value="ECO:0007669"/>
    <property type="project" value="TreeGrafter"/>
</dbReference>
<dbReference type="PANTHER" id="PTHR42760">
    <property type="entry name" value="SHORT-CHAIN DEHYDROGENASES/REDUCTASES FAMILY MEMBER"/>
    <property type="match status" value="1"/>
</dbReference>
<dbReference type="GO" id="GO:0016616">
    <property type="term" value="F:oxidoreductase activity, acting on the CH-OH group of donors, NAD or NADP as acceptor"/>
    <property type="evidence" value="ECO:0007669"/>
    <property type="project" value="TreeGrafter"/>
</dbReference>